<dbReference type="Pfam" id="PF13634">
    <property type="entry name" value="Nucleoporin_FG"/>
    <property type="match status" value="4"/>
</dbReference>
<dbReference type="PROSITE" id="PS51434">
    <property type="entry name" value="NUP_C"/>
    <property type="match status" value="1"/>
</dbReference>
<comment type="caution">
    <text evidence="13">The sequence shown here is derived from an EMBL/GenBank/DDBJ whole genome shotgun (WGS) entry which is preliminary data.</text>
</comment>
<dbReference type="Pfam" id="PF12110">
    <property type="entry name" value="Nup96"/>
    <property type="match status" value="1"/>
</dbReference>
<comment type="similarity">
    <text evidence="2">Belongs to the nucleoporin GLFG family.</text>
</comment>
<dbReference type="GO" id="GO:0006606">
    <property type="term" value="P:protein import into nucleus"/>
    <property type="evidence" value="ECO:0007669"/>
    <property type="project" value="TreeGrafter"/>
</dbReference>
<dbReference type="EMBL" id="MPGH01000023">
    <property type="protein sequence ID" value="OLN96020.1"/>
    <property type="molecule type" value="Genomic_DNA"/>
</dbReference>
<feature type="compositionally biased region" description="Low complexity" evidence="11">
    <location>
        <begin position="422"/>
        <end position="432"/>
    </location>
</feature>
<keyword evidence="8" id="KW-0811">Translocation</keyword>
<organism evidence="13 14">
    <name type="scientific">Colletotrichum chlorophyti</name>
    <dbReference type="NCBI Taxonomy" id="708187"/>
    <lineage>
        <taxon>Eukaryota</taxon>
        <taxon>Fungi</taxon>
        <taxon>Dikarya</taxon>
        <taxon>Ascomycota</taxon>
        <taxon>Pezizomycotina</taxon>
        <taxon>Sordariomycetes</taxon>
        <taxon>Hypocreomycetidae</taxon>
        <taxon>Glomerellales</taxon>
        <taxon>Glomerellaceae</taxon>
        <taxon>Colletotrichum</taxon>
    </lineage>
</organism>
<keyword evidence="6" id="KW-0509">mRNA transport</keyword>
<keyword evidence="10" id="KW-0539">Nucleus</keyword>
<gene>
    <name evidence="13" type="ORF">CCHL11_07078</name>
</gene>
<feature type="compositionally biased region" description="Polar residues" evidence="11">
    <location>
        <begin position="357"/>
        <end position="367"/>
    </location>
</feature>
<feature type="compositionally biased region" description="Low complexity" evidence="11">
    <location>
        <begin position="601"/>
        <end position="617"/>
    </location>
</feature>
<feature type="region of interest" description="Disordered" evidence="11">
    <location>
        <begin position="697"/>
        <end position="725"/>
    </location>
</feature>
<proteinExistence type="inferred from homology"/>
<accession>A0A1Q8S3N3</accession>
<feature type="compositionally biased region" description="Low complexity" evidence="11">
    <location>
        <begin position="539"/>
        <end position="556"/>
    </location>
</feature>
<evidence type="ECO:0000256" key="1">
    <source>
        <dbReference type="ARBA" id="ARBA00004567"/>
    </source>
</evidence>
<keyword evidence="14" id="KW-1185">Reference proteome</keyword>
<feature type="compositionally biased region" description="Polar residues" evidence="11">
    <location>
        <begin position="1056"/>
        <end position="1065"/>
    </location>
</feature>
<dbReference type="Proteomes" id="UP000186583">
    <property type="component" value="Unassembled WGS sequence"/>
</dbReference>
<feature type="compositionally biased region" description="Acidic residues" evidence="11">
    <location>
        <begin position="1096"/>
        <end position="1111"/>
    </location>
</feature>
<dbReference type="OrthoDB" id="3797628at2759"/>
<evidence type="ECO:0000256" key="9">
    <source>
        <dbReference type="ARBA" id="ARBA00023132"/>
    </source>
</evidence>
<comment type="subcellular location">
    <subcellularLocation>
        <location evidence="1">Nucleus</location>
        <location evidence="1">Nuclear pore complex</location>
    </subcellularLocation>
</comment>
<dbReference type="Gene3D" id="3.30.1610.10">
    <property type="entry name" value="Peptidase S59, nucleoporin"/>
    <property type="match status" value="1"/>
</dbReference>
<feature type="region of interest" description="Disordered" evidence="11">
    <location>
        <begin position="829"/>
        <end position="858"/>
    </location>
</feature>
<feature type="compositionally biased region" description="Polar residues" evidence="11">
    <location>
        <begin position="829"/>
        <end position="847"/>
    </location>
</feature>
<keyword evidence="7" id="KW-0653">Protein transport</keyword>
<dbReference type="GO" id="GO:0003723">
    <property type="term" value="F:RNA binding"/>
    <property type="evidence" value="ECO:0007669"/>
    <property type="project" value="TreeGrafter"/>
</dbReference>
<feature type="compositionally biased region" description="Low complexity" evidence="11">
    <location>
        <begin position="368"/>
        <end position="377"/>
    </location>
</feature>
<dbReference type="InterPro" id="IPR037665">
    <property type="entry name" value="Nucleoporin_S59-like"/>
</dbReference>
<dbReference type="GO" id="GO:0044614">
    <property type="term" value="C:nuclear pore cytoplasmic filaments"/>
    <property type="evidence" value="ECO:0007669"/>
    <property type="project" value="TreeGrafter"/>
</dbReference>
<feature type="compositionally biased region" description="Polar residues" evidence="11">
    <location>
        <begin position="635"/>
        <end position="644"/>
    </location>
</feature>
<evidence type="ECO:0000256" key="5">
    <source>
        <dbReference type="ARBA" id="ARBA00022813"/>
    </source>
</evidence>
<dbReference type="GO" id="GO:0008139">
    <property type="term" value="F:nuclear localization sequence binding"/>
    <property type="evidence" value="ECO:0007669"/>
    <property type="project" value="TreeGrafter"/>
</dbReference>
<dbReference type="GO" id="GO:0017056">
    <property type="term" value="F:structural constituent of nuclear pore"/>
    <property type="evidence" value="ECO:0007669"/>
    <property type="project" value="InterPro"/>
</dbReference>
<keyword evidence="5" id="KW-0068">Autocatalytic cleavage</keyword>
<evidence type="ECO:0000313" key="14">
    <source>
        <dbReference type="Proteomes" id="UP000186583"/>
    </source>
</evidence>
<dbReference type="PANTHER" id="PTHR23198">
    <property type="entry name" value="NUCLEOPORIN"/>
    <property type="match status" value="1"/>
</dbReference>
<dbReference type="InterPro" id="IPR021967">
    <property type="entry name" value="Nup98_C"/>
</dbReference>
<keyword evidence="9" id="KW-0906">Nuclear pore complex</keyword>
<evidence type="ECO:0000256" key="10">
    <source>
        <dbReference type="ARBA" id="ARBA00023242"/>
    </source>
</evidence>
<evidence type="ECO:0000256" key="7">
    <source>
        <dbReference type="ARBA" id="ARBA00022927"/>
    </source>
</evidence>
<feature type="region of interest" description="Disordered" evidence="11">
    <location>
        <begin position="1034"/>
        <end position="1074"/>
    </location>
</feature>
<feature type="compositionally biased region" description="Polar residues" evidence="11">
    <location>
        <begin position="449"/>
        <end position="459"/>
    </location>
</feature>
<feature type="region of interest" description="Disordered" evidence="11">
    <location>
        <begin position="778"/>
        <end position="800"/>
    </location>
</feature>
<dbReference type="GO" id="GO:0051028">
    <property type="term" value="P:mRNA transport"/>
    <property type="evidence" value="ECO:0007669"/>
    <property type="project" value="UniProtKB-KW"/>
</dbReference>
<feature type="compositionally biased region" description="Low complexity" evidence="11">
    <location>
        <begin position="712"/>
        <end position="725"/>
    </location>
</feature>
<dbReference type="FunFam" id="3.30.1610.10:FF:000003">
    <property type="entry name" value="Nucleoporin SONB, putative"/>
    <property type="match status" value="1"/>
</dbReference>
<evidence type="ECO:0000256" key="4">
    <source>
        <dbReference type="ARBA" id="ARBA00022737"/>
    </source>
</evidence>
<feature type="region of interest" description="Disordered" evidence="11">
    <location>
        <begin position="422"/>
        <end position="468"/>
    </location>
</feature>
<protein>
    <submittedName>
        <fullName evidence="13">Nucleoporin NUP145</fullName>
    </submittedName>
</protein>
<dbReference type="STRING" id="708187.A0A1Q8S3N3"/>
<dbReference type="InterPro" id="IPR007230">
    <property type="entry name" value="Nup98_auto-Pept-S59_dom"/>
</dbReference>
<evidence type="ECO:0000256" key="6">
    <source>
        <dbReference type="ARBA" id="ARBA00022816"/>
    </source>
</evidence>
<dbReference type="GO" id="GO:0034398">
    <property type="term" value="P:telomere tethering at nuclear periphery"/>
    <property type="evidence" value="ECO:0007669"/>
    <property type="project" value="TreeGrafter"/>
</dbReference>
<evidence type="ECO:0000256" key="3">
    <source>
        <dbReference type="ARBA" id="ARBA00022448"/>
    </source>
</evidence>
<dbReference type="InterPro" id="IPR025574">
    <property type="entry name" value="Nucleoporin_FG_rpt"/>
</dbReference>
<dbReference type="GO" id="GO:0006405">
    <property type="term" value="P:RNA export from nucleus"/>
    <property type="evidence" value="ECO:0007669"/>
    <property type="project" value="TreeGrafter"/>
</dbReference>
<dbReference type="PANTHER" id="PTHR23198:SF6">
    <property type="entry name" value="NUCLEAR PORE COMPLEX PROTEIN NUP98-NUP96"/>
    <property type="match status" value="1"/>
</dbReference>
<evidence type="ECO:0000256" key="8">
    <source>
        <dbReference type="ARBA" id="ARBA00023010"/>
    </source>
</evidence>
<dbReference type="Pfam" id="PF04096">
    <property type="entry name" value="Nucleoporin2"/>
    <property type="match status" value="1"/>
</dbReference>
<feature type="region of interest" description="Disordered" evidence="11">
    <location>
        <begin position="354"/>
        <end position="377"/>
    </location>
</feature>
<reference evidence="13 14" key="1">
    <citation type="submission" date="2016-11" db="EMBL/GenBank/DDBJ databases">
        <title>Draft Genome Assembly of Colletotrichum chlorophyti a pathogen of herbaceous plants.</title>
        <authorList>
            <person name="Gan P."/>
            <person name="Narusaka M."/>
            <person name="Tsushima A."/>
            <person name="Narusaka Y."/>
            <person name="Takano Y."/>
            <person name="Shirasu K."/>
        </authorList>
    </citation>
    <scope>NUCLEOTIDE SEQUENCE [LARGE SCALE GENOMIC DNA]</scope>
    <source>
        <strain evidence="13 14">NTL11</strain>
    </source>
</reference>
<feature type="compositionally biased region" description="Polar residues" evidence="11">
    <location>
        <begin position="570"/>
        <end position="598"/>
    </location>
</feature>
<feature type="region of interest" description="Disordered" evidence="11">
    <location>
        <begin position="514"/>
        <end position="617"/>
    </location>
</feature>
<feature type="compositionally biased region" description="Gly residues" evidence="11">
    <location>
        <begin position="527"/>
        <end position="538"/>
    </location>
</feature>
<dbReference type="FunFam" id="1.10.10.2360:FF:000001">
    <property type="entry name" value="Nuclear pore complex protein Nup98-Nup96"/>
    <property type="match status" value="1"/>
</dbReference>
<evidence type="ECO:0000313" key="13">
    <source>
        <dbReference type="EMBL" id="OLN96020.1"/>
    </source>
</evidence>
<dbReference type="InterPro" id="IPR036903">
    <property type="entry name" value="Nup98_auto-Pept-S59_dom_sf"/>
</dbReference>
<dbReference type="Gene3D" id="1.10.10.2360">
    <property type="match status" value="1"/>
</dbReference>
<keyword evidence="4" id="KW-0677">Repeat</keyword>
<evidence type="ECO:0000256" key="2">
    <source>
        <dbReference type="ARBA" id="ARBA00008926"/>
    </source>
</evidence>
<sequence>MSFGSGGFGGFGQTNNTTSSSGFGGFGANNNTTSTSTGFGSGNTTSAFGSTANTGSGGGLFGNTTGAFGGTSSGFGSTNNNTSAFGAAAKPAFGFGGFGGGTTATSTSTPFGGSGGNLFGASKPAFGSTTTNNTGGTSLFGGNTSSGFGSGTGSTGGFGASLNPGIGAGVGDPPGTAVTPFQAHQEKETTGNNQSNSFQNILFQEPYKKWSAEELRLADYAQGRRHGNASGTGAFGVSNFGSGGFGTTNQQSTGFGAGTSAGGGLFGGGNNNATTTSTTSGFGGSTGFGSGGGLFGTTANNNKPATGGLFGSGTTTAQPAQSGGLFGAGSGGGFGTTGTTGGFGASNTNSTGGGLFGSNNTANQNKPSGFSFGNTGTNTGGFGTNTNSAFGTNNTANTSSGGGLFGNAAQSTNTGTGLFGNNQTQTQQQGTGSAFGGGGFGAQNQQTGSSLFGNNQPKPATSGGLFGGGGASTAGGGLFGGGGNTTNNNFGATNNNASTGGGLFGAKPATTGGGLFGPNNTGQAANTGGGGGLFGGLGNNTQQQQTGQSSLFSTGQNQAKPGGLFGASQPAGNSLFGGQNSQQQNSLFGNNAQQQPQNPMLGGSLLGNSQGVSSGSQSLTANITDVSAFGSPSLFSNLGGTETPNPGPLATPLSSKSKPRRSSILPMYKLNPASAARFVTPQKRGFGFSYSTYGTPGGSPASAASTPGGGSRSLLGSSSFNRSLSKSVSTSNLRRSFNAEDSILAPGAFSASSGPRYYGQNGSVKKLIINKDMRSDLFSTPTKDMPPSDHANGSRKLSKRVSFDTSTMDAPQNDNDVAVASITGSDALTQDFTSSNTSVNGVKSSTAAPGESDQSKGKELAIVHEEESSTQMPEVNQEGLDRAPGDYWMSPTKEALAAMNRVQRQQVTDFTVGRDNVGSVRFKVPVDLTNIDLDEIFGGIVILETRSATVYPVAAKKPPVGKGLNVPAIITLEQSWPRGRDKRPSNDAKRFNKHIERLKRIENTTFIEYNIDTGVWRFSVEHFTTYGLDYDEDDEDIEQPANEPFRDEQPFGHASQPDSHNSDSSPQEDDTFDFRKYKRRVLPGAFDTRDEVYSQAEEEEESTDDLDNGYGMSDDEDMTKSFIDQSDMSDADRSFYHSMRPSWGPDGTLVFASSRPSLEGVVKKAKSDNLMITKNVIQGEGRDIHAAKFSNEKDMREQLNEWQEANFLSEFADPVRAIYELLSGNACVCEGKKGVPLEDRIESFVISERFGLDWKQAFGLRLWYSISLNDDLSAAVRIFQDDVAQDREQRPRTWYLEQGIPALWEDGYQDLREDLLWGLLKLYADGHTDLEAVLRPENSQLSPLDVRLSWQLSRALLSTNIVSYGPDASGKADALTISFADQLINEGSWIEAIFVLLHLSQPDMRAKAVQDNLCRHAGLLGPETGSNFTTLTQTFEIPTSWIWQAQALYMRAVKKDTAAEVQCLLRAGSFSEAHEVFVHKVAPSAVISRNYDELAVIISRFEGHEITISGWTLGGEVYKAFLELISRRKQRQQVGPPVVEKLLAALPAMREDVESANITSLAAISEMGSIVAKIMGESSRQELDVPRVLGLPLTEDAHLKHSLQLSLSYYEGLMAGAR</sequence>
<evidence type="ECO:0000259" key="12">
    <source>
        <dbReference type="PROSITE" id="PS51434"/>
    </source>
</evidence>
<dbReference type="SUPFAM" id="SSF82215">
    <property type="entry name" value="C-terminal autoproteolytic domain of nucleoporin nup98"/>
    <property type="match status" value="1"/>
</dbReference>
<feature type="domain" description="Peptidase S59" evidence="12">
    <location>
        <begin position="884"/>
        <end position="1023"/>
    </location>
</feature>
<name>A0A1Q8S3N3_9PEZI</name>
<feature type="region of interest" description="Disordered" evidence="11">
    <location>
        <begin position="635"/>
        <end position="661"/>
    </location>
</feature>
<evidence type="ECO:0000256" key="11">
    <source>
        <dbReference type="SAM" id="MobiDB-lite"/>
    </source>
</evidence>
<feature type="region of interest" description="Disordered" evidence="11">
    <location>
        <begin position="1088"/>
        <end position="1111"/>
    </location>
</feature>
<dbReference type="GO" id="GO:0000973">
    <property type="term" value="P:post-transcriptional tethering of RNA polymerase II gene DNA at nuclear periphery"/>
    <property type="evidence" value="ECO:0007669"/>
    <property type="project" value="TreeGrafter"/>
</dbReference>
<keyword evidence="3" id="KW-0813">Transport</keyword>